<proteinExistence type="predicted"/>
<feature type="compositionally biased region" description="Acidic residues" evidence="1">
    <location>
        <begin position="68"/>
        <end position="83"/>
    </location>
</feature>
<evidence type="ECO:0000313" key="2">
    <source>
        <dbReference type="EMBL" id="SDE99049.1"/>
    </source>
</evidence>
<dbReference type="EMBL" id="FNBO01000001">
    <property type="protein sequence ID" value="SDE99049.1"/>
    <property type="molecule type" value="Genomic_DNA"/>
</dbReference>
<dbReference type="OrthoDB" id="53244at2157"/>
<sequence>MTDEDDGAADGGVPDLDLTSERDGADPFADDAPGGDGPDSADEADAGSAGGSGADEADADIADKADADVADASDADSTDEPDPDVPNVTTPGEADDDEVEPVELLVQLAEEGEIEPWDIDIVQVTDAFLEKLDETDLRTTGRALFYASVLLRMKSDGMLADDDEETEPEPEPWEVAMEGGAPDPADGDFDPVDKLEAEMDRRLDRKNTRGSPETLDELVRELREAERGSWWKDSREYDTSESPHGHARGTQTLDYHAGDEFRQDGEPTAGEATDRTHDEDIEEVIVEIDTALRTHFDRGRTEVLFAEIETAGGRPFITYLALLFMAHRGSVRLQQDDLFGDLWVKDPTAMTGESEAIAD</sequence>
<dbReference type="Gene3D" id="1.10.10.580">
    <property type="entry name" value="Structural maintenance of chromosome 1. Chain E"/>
    <property type="match status" value="1"/>
</dbReference>
<dbReference type="PANTHER" id="PTHR33969">
    <property type="entry name" value="SEGREGATION AND CONDENSATION PROTEIN A"/>
    <property type="match status" value="1"/>
</dbReference>
<dbReference type="Pfam" id="PF02616">
    <property type="entry name" value="SMC_ScpA"/>
    <property type="match status" value="1"/>
</dbReference>
<reference evidence="2 3" key="1">
    <citation type="submission" date="2016-10" db="EMBL/GenBank/DDBJ databases">
        <authorList>
            <person name="Varghese N."/>
            <person name="Submissions S."/>
        </authorList>
    </citation>
    <scope>NUCLEOTIDE SEQUENCE [LARGE SCALE GENOMIC DNA]</scope>
    <source>
        <strain evidence="2 3">CGMCC 1.3527</strain>
    </source>
</reference>
<dbReference type="InterPro" id="IPR003768">
    <property type="entry name" value="ScpA"/>
</dbReference>
<dbReference type="AlphaFoldDB" id="A0A1G7HG96"/>
<name>A0A1G7HG96_9EURY</name>
<accession>A0A1G7HG96</accession>
<dbReference type="InterPro" id="IPR023093">
    <property type="entry name" value="ScpA-like_C"/>
</dbReference>
<dbReference type="RefSeq" id="WP_149797351.1">
    <property type="nucleotide sequence ID" value="NZ_FNBO01000001.1"/>
</dbReference>
<dbReference type="PANTHER" id="PTHR33969:SF2">
    <property type="entry name" value="SEGREGATION AND CONDENSATION PROTEIN A"/>
    <property type="match status" value="1"/>
</dbReference>
<feature type="region of interest" description="Disordered" evidence="1">
    <location>
        <begin position="1"/>
        <end position="101"/>
    </location>
</feature>
<feature type="compositionally biased region" description="Acidic residues" evidence="1">
    <location>
        <begin position="160"/>
        <end position="172"/>
    </location>
</feature>
<dbReference type="Gene3D" id="6.10.250.2410">
    <property type="match status" value="1"/>
</dbReference>
<dbReference type="Proteomes" id="UP000324020">
    <property type="component" value="Unassembled WGS sequence"/>
</dbReference>
<feature type="region of interest" description="Disordered" evidence="1">
    <location>
        <begin position="260"/>
        <end position="279"/>
    </location>
</feature>
<keyword evidence="3" id="KW-1185">Reference proteome</keyword>
<evidence type="ECO:0000313" key="3">
    <source>
        <dbReference type="Proteomes" id="UP000324020"/>
    </source>
</evidence>
<gene>
    <name evidence="2" type="ORF">SAMN04488067_101352</name>
</gene>
<feature type="region of interest" description="Disordered" evidence="1">
    <location>
        <begin position="160"/>
        <end position="191"/>
    </location>
</feature>
<organism evidence="2 3">
    <name type="scientific">Halorubrum xinjiangense</name>
    <dbReference type="NCBI Taxonomy" id="261291"/>
    <lineage>
        <taxon>Archaea</taxon>
        <taxon>Methanobacteriati</taxon>
        <taxon>Methanobacteriota</taxon>
        <taxon>Stenosarchaea group</taxon>
        <taxon>Halobacteria</taxon>
        <taxon>Halobacteriales</taxon>
        <taxon>Haloferacaceae</taxon>
        <taxon>Halorubrum</taxon>
    </lineage>
</organism>
<protein>
    <submittedName>
        <fullName evidence="2">Condensin subunit ScpA</fullName>
    </submittedName>
</protein>
<evidence type="ECO:0000256" key="1">
    <source>
        <dbReference type="SAM" id="MobiDB-lite"/>
    </source>
</evidence>